<dbReference type="PANTHER" id="PTHR48081">
    <property type="entry name" value="AB HYDROLASE SUPERFAMILY PROTEIN C4A8.06C"/>
    <property type="match status" value="1"/>
</dbReference>
<evidence type="ECO:0000313" key="6">
    <source>
        <dbReference type="Proteomes" id="UP001251217"/>
    </source>
</evidence>
<evidence type="ECO:0000256" key="3">
    <source>
        <dbReference type="PROSITE-ProRule" id="PRU10038"/>
    </source>
</evidence>
<comment type="similarity">
    <text evidence="1">Belongs to the 'GDXG' lipolytic enzyme family.</text>
</comment>
<name>A0ABU1XCJ2_9NOCA</name>
<organism evidence="5 6">
    <name type="scientific">Nocardia kruczakiae</name>
    <dbReference type="NCBI Taxonomy" id="261477"/>
    <lineage>
        <taxon>Bacteria</taxon>
        <taxon>Bacillati</taxon>
        <taxon>Actinomycetota</taxon>
        <taxon>Actinomycetes</taxon>
        <taxon>Mycobacteriales</taxon>
        <taxon>Nocardiaceae</taxon>
        <taxon>Nocardia</taxon>
    </lineage>
</organism>
<accession>A0ABU1XCJ2</accession>
<dbReference type="InterPro" id="IPR029058">
    <property type="entry name" value="AB_hydrolase_fold"/>
</dbReference>
<feature type="active site" evidence="3">
    <location>
        <position position="166"/>
    </location>
</feature>
<dbReference type="InterPro" id="IPR013094">
    <property type="entry name" value="AB_hydrolase_3"/>
</dbReference>
<sequence>MGLSETAMLDLLDEDARAFAQALLSQAPPPPYARYGVDGVRSIFDTADGARQPIRPVHSVEERAVDGPGDPLRVRCYRPSSAVGLPAVIYIHGGGFVVGTLNGVDDVCRSLCAEAECVVISVEYRRAPEHVFPAAADDCLRTYEWVEREAESLGVDPSRIALAGDSAGGNLALSVCTSLAEARRATPRALVLAYPATSNAHAGPSWDAFEHAPVLCKTDALWFWSSYAAGEGAELDPRAVPILSPALHALPPTLLVAAEVDVLRSDYEHFAATAARAGAEVEIRQYDGVPHGFFTEVAVIDKARRAVAEAAHHLRRHFGD</sequence>
<dbReference type="EC" id="3.1.1.-" evidence="5"/>
<dbReference type="Gene3D" id="3.40.50.1820">
    <property type="entry name" value="alpha/beta hydrolase"/>
    <property type="match status" value="1"/>
</dbReference>
<gene>
    <name evidence="5" type="ORF">J2W56_001993</name>
</gene>
<evidence type="ECO:0000256" key="2">
    <source>
        <dbReference type="ARBA" id="ARBA00022801"/>
    </source>
</evidence>
<dbReference type="SUPFAM" id="SSF53474">
    <property type="entry name" value="alpha/beta-Hydrolases"/>
    <property type="match status" value="1"/>
</dbReference>
<feature type="domain" description="Alpha/beta hydrolase fold-3" evidence="4">
    <location>
        <begin position="88"/>
        <end position="294"/>
    </location>
</feature>
<dbReference type="PROSITE" id="PS01174">
    <property type="entry name" value="LIPASE_GDXG_SER"/>
    <property type="match status" value="1"/>
</dbReference>
<dbReference type="PANTHER" id="PTHR48081:SF8">
    <property type="entry name" value="ALPHA_BETA HYDROLASE FOLD-3 DOMAIN-CONTAINING PROTEIN-RELATED"/>
    <property type="match status" value="1"/>
</dbReference>
<dbReference type="RefSeq" id="WP_310400036.1">
    <property type="nucleotide sequence ID" value="NZ_JAVDWW010000003.1"/>
</dbReference>
<dbReference type="InterPro" id="IPR033140">
    <property type="entry name" value="Lipase_GDXG_put_SER_AS"/>
</dbReference>
<keyword evidence="2 5" id="KW-0378">Hydrolase</keyword>
<proteinExistence type="inferred from homology"/>
<evidence type="ECO:0000259" key="4">
    <source>
        <dbReference type="Pfam" id="PF07859"/>
    </source>
</evidence>
<evidence type="ECO:0000313" key="5">
    <source>
        <dbReference type="EMBL" id="MDR7168262.1"/>
    </source>
</evidence>
<dbReference type="EMBL" id="JAVDWW010000003">
    <property type="protein sequence ID" value="MDR7168262.1"/>
    <property type="molecule type" value="Genomic_DNA"/>
</dbReference>
<dbReference type="Pfam" id="PF07859">
    <property type="entry name" value="Abhydrolase_3"/>
    <property type="match status" value="1"/>
</dbReference>
<evidence type="ECO:0000256" key="1">
    <source>
        <dbReference type="ARBA" id="ARBA00010515"/>
    </source>
</evidence>
<dbReference type="GO" id="GO:0016787">
    <property type="term" value="F:hydrolase activity"/>
    <property type="evidence" value="ECO:0007669"/>
    <property type="project" value="UniProtKB-KW"/>
</dbReference>
<dbReference type="Proteomes" id="UP001251217">
    <property type="component" value="Unassembled WGS sequence"/>
</dbReference>
<protein>
    <submittedName>
        <fullName evidence="5">Acetyl esterase</fullName>
        <ecNumber evidence="5">3.1.1.-</ecNumber>
    </submittedName>
</protein>
<reference evidence="5 6" key="1">
    <citation type="submission" date="2023-07" db="EMBL/GenBank/DDBJ databases">
        <title>Sorghum-associated microbial communities from plants grown in Nebraska, USA.</title>
        <authorList>
            <person name="Schachtman D."/>
        </authorList>
    </citation>
    <scope>NUCLEOTIDE SEQUENCE [LARGE SCALE GENOMIC DNA]</scope>
    <source>
        <strain evidence="5 6">4272</strain>
    </source>
</reference>
<keyword evidence="6" id="KW-1185">Reference proteome</keyword>
<dbReference type="InterPro" id="IPR050300">
    <property type="entry name" value="GDXG_lipolytic_enzyme"/>
</dbReference>
<comment type="caution">
    <text evidence="5">The sequence shown here is derived from an EMBL/GenBank/DDBJ whole genome shotgun (WGS) entry which is preliminary data.</text>
</comment>